<evidence type="ECO:0000313" key="9">
    <source>
        <dbReference type="Proteomes" id="UP000485058"/>
    </source>
</evidence>
<gene>
    <name evidence="8" type="ORF">HaLaN_17378</name>
</gene>
<dbReference type="GO" id="GO:0005524">
    <property type="term" value="F:ATP binding"/>
    <property type="evidence" value="ECO:0007669"/>
    <property type="project" value="InterPro"/>
</dbReference>
<evidence type="ECO:0000256" key="5">
    <source>
        <dbReference type="ARBA" id="ARBA00023136"/>
    </source>
</evidence>
<evidence type="ECO:0000256" key="1">
    <source>
        <dbReference type="ARBA" id="ARBA00004141"/>
    </source>
</evidence>
<reference evidence="8 9" key="1">
    <citation type="submission" date="2020-02" db="EMBL/GenBank/DDBJ databases">
        <title>Draft genome sequence of Haematococcus lacustris strain NIES-144.</title>
        <authorList>
            <person name="Morimoto D."/>
            <person name="Nakagawa S."/>
            <person name="Yoshida T."/>
            <person name="Sawayama S."/>
        </authorList>
    </citation>
    <scope>NUCLEOTIDE SEQUENCE [LARGE SCALE GENOMIC DNA]</scope>
    <source>
        <strain evidence="8 9">NIES-144</strain>
    </source>
</reference>
<comment type="subcellular location">
    <subcellularLocation>
        <location evidence="1">Membrane</location>
        <topology evidence="1">Multi-pass membrane protein</topology>
    </subcellularLocation>
</comment>
<feature type="non-terminal residue" evidence="8">
    <location>
        <position position="154"/>
    </location>
</feature>
<comment type="caution">
    <text evidence="8">The sequence shown here is derived from an EMBL/GenBank/DDBJ whole genome shotgun (WGS) entry which is preliminary data.</text>
</comment>
<evidence type="ECO:0000256" key="3">
    <source>
        <dbReference type="ARBA" id="ARBA00022692"/>
    </source>
</evidence>
<feature type="domain" description="ABC transporter" evidence="7">
    <location>
        <begin position="33"/>
        <end position="148"/>
    </location>
</feature>
<dbReference type="GO" id="GO:0042626">
    <property type="term" value="F:ATPase-coupled transmembrane transporter activity"/>
    <property type="evidence" value="ECO:0007669"/>
    <property type="project" value="TreeGrafter"/>
</dbReference>
<keyword evidence="4" id="KW-1133">Transmembrane helix</keyword>
<keyword evidence="2" id="KW-0813">Transport</keyword>
<evidence type="ECO:0000313" key="8">
    <source>
        <dbReference type="EMBL" id="GFH20284.1"/>
    </source>
</evidence>
<feature type="region of interest" description="Disordered" evidence="6">
    <location>
        <begin position="1"/>
        <end position="27"/>
    </location>
</feature>
<protein>
    <submittedName>
        <fullName evidence="8">ABC transporter domain-containing protein</fullName>
    </submittedName>
</protein>
<dbReference type="Proteomes" id="UP000485058">
    <property type="component" value="Unassembled WGS sequence"/>
</dbReference>
<keyword evidence="5" id="KW-0472">Membrane</keyword>
<keyword evidence="9" id="KW-1185">Reference proteome</keyword>
<dbReference type="PANTHER" id="PTHR48041">
    <property type="entry name" value="ABC TRANSPORTER G FAMILY MEMBER 28"/>
    <property type="match status" value="1"/>
</dbReference>
<feature type="non-terminal residue" evidence="8">
    <location>
        <position position="1"/>
    </location>
</feature>
<evidence type="ECO:0000256" key="2">
    <source>
        <dbReference type="ARBA" id="ARBA00022448"/>
    </source>
</evidence>
<accession>A0A699ZNF9</accession>
<proteinExistence type="predicted"/>
<keyword evidence="3" id="KW-0812">Transmembrane</keyword>
<organism evidence="8 9">
    <name type="scientific">Haematococcus lacustris</name>
    <name type="common">Green alga</name>
    <name type="synonym">Haematococcus pluvialis</name>
    <dbReference type="NCBI Taxonomy" id="44745"/>
    <lineage>
        <taxon>Eukaryota</taxon>
        <taxon>Viridiplantae</taxon>
        <taxon>Chlorophyta</taxon>
        <taxon>core chlorophytes</taxon>
        <taxon>Chlorophyceae</taxon>
        <taxon>CS clade</taxon>
        <taxon>Chlamydomonadales</taxon>
        <taxon>Haematococcaceae</taxon>
        <taxon>Haematococcus</taxon>
    </lineage>
</organism>
<evidence type="ECO:0000256" key="4">
    <source>
        <dbReference type="ARBA" id="ARBA00022989"/>
    </source>
</evidence>
<dbReference type="InterPro" id="IPR003439">
    <property type="entry name" value="ABC_transporter-like_ATP-bd"/>
</dbReference>
<dbReference type="GO" id="GO:0016887">
    <property type="term" value="F:ATP hydrolysis activity"/>
    <property type="evidence" value="ECO:0007669"/>
    <property type="project" value="InterPro"/>
</dbReference>
<name>A0A699ZNF9_HAELA</name>
<dbReference type="EMBL" id="BLLF01001608">
    <property type="protein sequence ID" value="GFH20284.1"/>
    <property type="molecule type" value="Genomic_DNA"/>
</dbReference>
<sequence length="154" mass="16361">TSSDSSPAADGTTDDAKGKSSGTKPSEKQVLFSVSGVVQPGSIMAIMGPSGSGKSSLLSILGGRSPARLAGSVLFNGQPLSKLVKRKLGFVTQDDLLYADLTTFETLYFAAMLRLPSTWSRAQKLERIEMVLMGLGLSRCRDTIIGNAMRCGWR</sequence>
<dbReference type="Gene3D" id="3.40.50.300">
    <property type="entry name" value="P-loop containing nucleotide triphosphate hydrolases"/>
    <property type="match status" value="1"/>
</dbReference>
<dbReference type="SUPFAM" id="SSF52540">
    <property type="entry name" value="P-loop containing nucleoside triphosphate hydrolases"/>
    <property type="match status" value="1"/>
</dbReference>
<dbReference type="PANTHER" id="PTHR48041:SF125">
    <property type="entry name" value="ABC TRANSPORTER G FAMILY"/>
    <property type="match status" value="1"/>
</dbReference>
<dbReference type="InterPro" id="IPR027417">
    <property type="entry name" value="P-loop_NTPase"/>
</dbReference>
<dbReference type="GO" id="GO:0016020">
    <property type="term" value="C:membrane"/>
    <property type="evidence" value="ECO:0007669"/>
    <property type="project" value="UniProtKB-SubCell"/>
</dbReference>
<evidence type="ECO:0000259" key="7">
    <source>
        <dbReference type="Pfam" id="PF00005"/>
    </source>
</evidence>
<dbReference type="InterPro" id="IPR050352">
    <property type="entry name" value="ABCG_transporters"/>
</dbReference>
<dbReference type="AlphaFoldDB" id="A0A699ZNF9"/>
<dbReference type="Pfam" id="PF00005">
    <property type="entry name" value="ABC_tran"/>
    <property type="match status" value="1"/>
</dbReference>
<evidence type="ECO:0000256" key="6">
    <source>
        <dbReference type="SAM" id="MobiDB-lite"/>
    </source>
</evidence>